<evidence type="ECO:0000256" key="5">
    <source>
        <dbReference type="ARBA" id="ARBA00023136"/>
    </source>
</evidence>
<evidence type="ECO:0000256" key="2">
    <source>
        <dbReference type="ARBA" id="ARBA00022475"/>
    </source>
</evidence>
<name>A0ABS9UQ35_9BACT</name>
<dbReference type="PANTHER" id="PTHR30572:SF4">
    <property type="entry name" value="ABC TRANSPORTER PERMEASE YTRF"/>
    <property type="match status" value="1"/>
</dbReference>
<feature type="transmembrane region" description="Helical" evidence="7">
    <location>
        <begin position="29"/>
        <end position="49"/>
    </location>
</feature>
<comment type="caution">
    <text evidence="10">The sequence shown here is derived from an EMBL/GenBank/DDBJ whole genome shotgun (WGS) entry which is preliminary data.</text>
</comment>
<keyword evidence="5 7" id="KW-0472">Membrane</keyword>
<dbReference type="InterPro" id="IPR050250">
    <property type="entry name" value="Macrolide_Exporter_MacB"/>
</dbReference>
<keyword evidence="11" id="KW-1185">Reference proteome</keyword>
<dbReference type="Pfam" id="PF02687">
    <property type="entry name" value="FtsX"/>
    <property type="match status" value="1"/>
</dbReference>
<evidence type="ECO:0000256" key="6">
    <source>
        <dbReference type="ARBA" id="ARBA00038076"/>
    </source>
</evidence>
<dbReference type="RefSeq" id="WP_241275249.1">
    <property type="nucleotide sequence ID" value="NZ_JAKZGS010000009.1"/>
</dbReference>
<dbReference type="EMBL" id="JAKZGS010000009">
    <property type="protein sequence ID" value="MCH7398747.1"/>
    <property type="molecule type" value="Genomic_DNA"/>
</dbReference>
<evidence type="ECO:0000256" key="3">
    <source>
        <dbReference type="ARBA" id="ARBA00022692"/>
    </source>
</evidence>
<proteinExistence type="inferred from homology"/>
<feature type="domain" description="MacB-like periplasmic core" evidence="9">
    <location>
        <begin position="28"/>
        <end position="283"/>
    </location>
</feature>
<dbReference type="InterPro" id="IPR003838">
    <property type="entry name" value="ABC3_permease_C"/>
</dbReference>
<comment type="subcellular location">
    <subcellularLocation>
        <location evidence="1">Cell membrane</location>
        <topology evidence="1">Multi-pass membrane protein</topology>
    </subcellularLocation>
</comment>
<evidence type="ECO:0000259" key="9">
    <source>
        <dbReference type="Pfam" id="PF12704"/>
    </source>
</evidence>
<reference evidence="10" key="1">
    <citation type="submission" date="2022-03" db="EMBL/GenBank/DDBJ databases">
        <title>De novo assembled genomes of Belliella spp. (Cyclobacteriaceae) strains.</title>
        <authorList>
            <person name="Szabo A."/>
            <person name="Korponai K."/>
            <person name="Felfoldi T."/>
        </authorList>
    </citation>
    <scope>NUCLEOTIDE SEQUENCE</scope>
    <source>
        <strain evidence="10">DSM 107340</strain>
    </source>
</reference>
<evidence type="ECO:0000313" key="10">
    <source>
        <dbReference type="EMBL" id="MCH7398747.1"/>
    </source>
</evidence>
<gene>
    <name evidence="10" type="ORF">MM236_12150</name>
</gene>
<dbReference type="Proteomes" id="UP001165488">
    <property type="component" value="Unassembled WGS sequence"/>
</dbReference>
<evidence type="ECO:0000256" key="7">
    <source>
        <dbReference type="SAM" id="Phobius"/>
    </source>
</evidence>
<evidence type="ECO:0000259" key="8">
    <source>
        <dbReference type="Pfam" id="PF02687"/>
    </source>
</evidence>
<keyword evidence="4 7" id="KW-1133">Transmembrane helix</keyword>
<feature type="domain" description="ABC3 transporter permease C-terminal" evidence="8">
    <location>
        <begin position="322"/>
        <end position="435"/>
    </location>
</feature>
<sequence>MKKPVIDERLLANFSIALEAVIANRLRSFLTALGIIFGVAAVIAMLAIGNGAQQEILEQIKLVGVNNIVIQPIVEQFEENVGDESDLGKERKKFSPGLRLIDVASIEKNIPGIARISPEVVLETNIVYGGVRRSAKLVGITPAYFDVLDFKLDDGRLFSEANEIKGDPVCIIGKAVQRKFFPKENPIGRKIKSGSQWLEIIGIMEERLVSEQSISKLGIRDFNMDVYIPIQSMLIRFKNRDLVTGYDLESDESSQKNPNYHQIDKLVVQVAESESLNPTAEVISKLLARSHNGVVDFEITIPELLLKQQQRTQNIFNIVLGAIAGISLLVGGIGIMNIMLASVMERIKEIGLRLSLGAKKSDIVNQFLFESIMISVSGGIIGVILGVMLAYAVSIFGDFPTVVSFASILLSFGVAATVGLIFGIAPAQKAASQDPITSLRYE</sequence>
<keyword evidence="2" id="KW-1003">Cell membrane</keyword>
<organism evidence="10 11">
    <name type="scientific">Belliella calami</name>
    <dbReference type="NCBI Taxonomy" id="2923436"/>
    <lineage>
        <taxon>Bacteria</taxon>
        <taxon>Pseudomonadati</taxon>
        <taxon>Bacteroidota</taxon>
        <taxon>Cytophagia</taxon>
        <taxon>Cytophagales</taxon>
        <taxon>Cyclobacteriaceae</taxon>
        <taxon>Belliella</taxon>
    </lineage>
</organism>
<accession>A0ABS9UQ35</accession>
<protein>
    <submittedName>
        <fullName evidence="10">ABC transporter permease</fullName>
    </submittedName>
</protein>
<dbReference type="PANTHER" id="PTHR30572">
    <property type="entry name" value="MEMBRANE COMPONENT OF TRANSPORTER-RELATED"/>
    <property type="match status" value="1"/>
</dbReference>
<feature type="transmembrane region" description="Helical" evidence="7">
    <location>
        <begin position="367"/>
        <end position="396"/>
    </location>
</feature>
<feature type="transmembrane region" description="Helical" evidence="7">
    <location>
        <begin position="402"/>
        <end position="425"/>
    </location>
</feature>
<evidence type="ECO:0000256" key="1">
    <source>
        <dbReference type="ARBA" id="ARBA00004651"/>
    </source>
</evidence>
<dbReference type="InterPro" id="IPR025857">
    <property type="entry name" value="MacB_PCD"/>
</dbReference>
<keyword evidence="3 7" id="KW-0812">Transmembrane</keyword>
<comment type="similarity">
    <text evidence="6">Belongs to the ABC-4 integral membrane protein family.</text>
</comment>
<evidence type="ECO:0000313" key="11">
    <source>
        <dbReference type="Proteomes" id="UP001165488"/>
    </source>
</evidence>
<dbReference type="Pfam" id="PF12704">
    <property type="entry name" value="MacB_PCD"/>
    <property type="match status" value="1"/>
</dbReference>
<feature type="transmembrane region" description="Helical" evidence="7">
    <location>
        <begin position="315"/>
        <end position="340"/>
    </location>
</feature>
<evidence type="ECO:0000256" key="4">
    <source>
        <dbReference type="ARBA" id="ARBA00022989"/>
    </source>
</evidence>